<dbReference type="CDD" id="cd00118">
    <property type="entry name" value="LysM"/>
    <property type="match status" value="1"/>
</dbReference>
<dbReference type="PROSITE" id="PS51257">
    <property type="entry name" value="PROKAR_LIPOPROTEIN"/>
    <property type="match status" value="1"/>
</dbReference>
<gene>
    <name evidence="3" type="ORF">SAMN05444003_0278</name>
</gene>
<dbReference type="PANTHER" id="PTHR21666">
    <property type="entry name" value="PEPTIDASE-RELATED"/>
    <property type="match status" value="1"/>
</dbReference>
<dbReference type="STRING" id="1508389.SAMN05444003_0278"/>
<dbReference type="InterPro" id="IPR036779">
    <property type="entry name" value="LysM_dom_sf"/>
</dbReference>
<reference evidence="3 4" key="1">
    <citation type="submission" date="2016-11" db="EMBL/GenBank/DDBJ databases">
        <authorList>
            <person name="Jaros S."/>
            <person name="Januszkiewicz K."/>
            <person name="Wedrychowicz H."/>
        </authorList>
    </citation>
    <scope>NUCLEOTIDE SEQUENCE [LARGE SCALE GENOMIC DNA]</scope>
    <source>
        <strain evidence="3 4">DSM 28715</strain>
    </source>
</reference>
<dbReference type="SUPFAM" id="SSF51261">
    <property type="entry name" value="Duplicated hybrid motif"/>
    <property type="match status" value="1"/>
</dbReference>
<feature type="compositionally biased region" description="Low complexity" evidence="1">
    <location>
        <begin position="138"/>
        <end position="160"/>
    </location>
</feature>
<feature type="region of interest" description="Disordered" evidence="1">
    <location>
        <begin position="208"/>
        <end position="243"/>
    </location>
</feature>
<name>A0A1M5LGV4_9RHOB</name>
<dbReference type="Proteomes" id="UP000184074">
    <property type="component" value="Unassembled WGS sequence"/>
</dbReference>
<dbReference type="SMART" id="SM00257">
    <property type="entry name" value="LysM"/>
    <property type="match status" value="2"/>
</dbReference>
<dbReference type="InterPro" id="IPR011055">
    <property type="entry name" value="Dup_hybrid_motif"/>
</dbReference>
<evidence type="ECO:0000313" key="3">
    <source>
        <dbReference type="EMBL" id="SHG64180.1"/>
    </source>
</evidence>
<dbReference type="InterPro" id="IPR050570">
    <property type="entry name" value="Cell_wall_metabolism_enzyme"/>
</dbReference>
<keyword evidence="3" id="KW-0378">Hydrolase</keyword>
<dbReference type="Gene3D" id="2.70.70.10">
    <property type="entry name" value="Glucose Permease (Domain IIA)"/>
    <property type="match status" value="1"/>
</dbReference>
<evidence type="ECO:0000313" key="4">
    <source>
        <dbReference type="Proteomes" id="UP000184074"/>
    </source>
</evidence>
<dbReference type="Pfam" id="PF01551">
    <property type="entry name" value="Peptidase_M23"/>
    <property type="match status" value="1"/>
</dbReference>
<dbReference type="RefSeq" id="WP_242648969.1">
    <property type="nucleotide sequence ID" value="NZ_FQXB01000001.1"/>
</dbReference>
<keyword evidence="4" id="KW-1185">Reference proteome</keyword>
<proteinExistence type="predicted"/>
<dbReference type="EMBL" id="FQXB01000001">
    <property type="protein sequence ID" value="SHG64180.1"/>
    <property type="molecule type" value="Genomic_DNA"/>
</dbReference>
<dbReference type="SUPFAM" id="SSF54106">
    <property type="entry name" value="LysM domain"/>
    <property type="match status" value="1"/>
</dbReference>
<dbReference type="GO" id="GO:0004222">
    <property type="term" value="F:metalloendopeptidase activity"/>
    <property type="evidence" value="ECO:0007669"/>
    <property type="project" value="TreeGrafter"/>
</dbReference>
<organism evidence="3 4">
    <name type="scientific">Cognatiyoonia sediminum</name>
    <dbReference type="NCBI Taxonomy" id="1508389"/>
    <lineage>
        <taxon>Bacteria</taxon>
        <taxon>Pseudomonadati</taxon>
        <taxon>Pseudomonadota</taxon>
        <taxon>Alphaproteobacteria</taxon>
        <taxon>Rhodobacterales</taxon>
        <taxon>Paracoccaceae</taxon>
        <taxon>Cognatiyoonia</taxon>
    </lineage>
</organism>
<dbReference type="CDD" id="cd12797">
    <property type="entry name" value="M23_peptidase"/>
    <property type="match status" value="1"/>
</dbReference>
<protein>
    <submittedName>
        <fullName evidence="3">Murein DD-endopeptidase MepM and murein hydrolase activator NlpD, contain LysM domain</fullName>
    </submittedName>
</protein>
<accession>A0A1M5LGV4</accession>
<evidence type="ECO:0000256" key="1">
    <source>
        <dbReference type="SAM" id="MobiDB-lite"/>
    </source>
</evidence>
<feature type="region of interest" description="Disordered" evidence="1">
    <location>
        <begin position="136"/>
        <end position="162"/>
    </location>
</feature>
<sequence length="385" mass="40051">MALNRLLWTGVAAVSLVACDTVPDFDLRDLGDGFDTSAAVANLPDRPTPDARGVISYPNYQVVVAQRDDTIRTIATRLNLDATTLASFNGIEPDVALRQGEIIALPSRVAEPAGGPIQTLDIASVATTALERVDSAQPTVTTLPSAPAAAPAPTQSSPEPIQHRVQPGETIFQIGRLYNVPVQNLTEWNGLGSDLTIREGQVLLVPRAGARPPAATSTNDVSEPGAGSETPVPPSATVPLPEDDTIPLVEPTPTPEAPDLGTATQEPATTARFIRPVEGSVIRAFAPGRNEGIDIGVAAGTAVKAADAGSVAAVTTDTNGVAIVVIKHADNLLTVYTNLEGLTVEKNDSVSRGQTIGTVKAGDPSFVHFEVRRGLEALDPAEFLP</sequence>
<dbReference type="InterPro" id="IPR016047">
    <property type="entry name" value="M23ase_b-sheet_dom"/>
</dbReference>
<feature type="domain" description="LysM" evidence="2">
    <location>
        <begin position="161"/>
        <end position="205"/>
    </location>
</feature>
<dbReference type="PANTHER" id="PTHR21666:SF270">
    <property type="entry name" value="MUREIN HYDROLASE ACTIVATOR ENVC"/>
    <property type="match status" value="1"/>
</dbReference>
<dbReference type="AlphaFoldDB" id="A0A1M5LGV4"/>
<evidence type="ECO:0000259" key="2">
    <source>
        <dbReference type="PROSITE" id="PS51782"/>
    </source>
</evidence>
<dbReference type="PROSITE" id="PS51782">
    <property type="entry name" value="LYSM"/>
    <property type="match status" value="1"/>
</dbReference>
<dbReference type="Pfam" id="PF01476">
    <property type="entry name" value="LysM"/>
    <property type="match status" value="2"/>
</dbReference>
<dbReference type="InterPro" id="IPR018392">
    <property type="entry name" value="LysM"/>
</dbReference>
<dbReference type="Gene3D" id="3.10.350.10">
    <property type="entry name" value="LysM domain"/>
    <property type="match status" value="1"/>
</dbReference>